<dbReference type="Proteomes" id="UP000724874">
    <property type="component" value="Unassembled WGS sequence"/>
</dbReference>
<sequence>MYSTIVSIVSLFIACHLAIAAPVPDTTNQVDNAYSGVGGHAIGGSVTHNTISGTRLLGGSLGLLKLFSDNAGSGGRANSAPAVATIPSNLRVGTSSSNTDSSTSNIVGNSFSGAGGITDGGSVNGAGDALISLFSGRTAAMM</sequence>
<evidence type="ECO:0000256" key="1">
    <source>
        <dbReference type="SAM" id="SignalP"/>
    </source>
</evidence>
<evidence type="ECO:0000313" key="3">
    <source>
        <dbReference type="Proteomes" id="UP000724874"/>
    </source>
</evidence>
<protein>
    <submittedName>
        <fullName evidence="2">Uncharacterized protein</fullName>
    </submittedName>
</protein>
<reference evidence="2" key="1">
    <citation type="submission" date="2020-11" db="EMBL/GenBank/DDBJ databases">
        <authorList>
            <consortium name="DOE Joint Genome Institute"/>
            <person name="Ahrendt S."/>
            <person name="Riley R."/>
            <person name="Andreopoulos W."/>
            <person name="LaButti K."/>
            <person name="Pangilinan J."/>
            <person name="Ruiz-duenas F.J."/>
            <person name="Barrasa J.M."/>
            <person name="Sanchez-Garcia M."/>
            <person name="Camarero S."/>
            <person name="Miyauchi S."/>
            <person name="Serrano A."/>
            <person name="Linde D."/>
            <person name="Babiker R."/>
            <person name="Drula E."/>
            <person name="Ayuso-Fernandez I."/>
            <person name="Pacheco R."/>
            <person name="Padilla G."/>
            <person name="Ferreira P."/>
            <person name="Barriuso J."/>
            <person name="Kellner H."/>
            <person name="Castanera R."/>
            <person name="Alfaro M."/>
            <person name="Ramirez L."/>
            <person name="Pisabarro A.G."/>
            <person name="Kuo A."/>
            <person name="Tritt A."/>
            <person name="Lipzen A."/>
            <person name="He G."/>
            <person name="Yan M."/>
            <person name="Ng V."/>
            <person name="Cullen D."/>
            <person name="Martin F."/>
            <person name="Rosso M.-N."/>
            <person name="Henrissat B."/>
            <person name="Hibbett D."/>
            <person name="Martinez A.T."/>
            <person name="Grigoriev I.V."/>
        </authorList>
    </citation>
    <scope>NUCLEOTIDE SEQUENCE</scope>
    <source>
        <strain evidence="2">AH 44721</strain>
    </source>
</reference>
<dbReference type="EMBL" id="JADNYJ010000087">
    <property type="protein sequence ID" value="KAF8887935.1"/>
    <property type="molecule type" value="Genomic_DNA"/>
</dbReference>
<evidence type="ECO:0000313" key="2">
    <source>
        <dbReference type="EMBL" id="KAF8887935.1"/>
    </source>
</evidence>
<dbReference type="AlphaFoldDB" id="A0A9P5TJD2"/>
<feature type="signal peptide" evidence="1">
    <location>
        <begin position="1"/>
        <end position="20"/>
    </location>
</feature>
<dbReference type="OrthoDB" id="2565300at2759"/>
<organism evidence="2 3">
    <name type="scientific">Gymnopilus junonius</name>
    <name type="common">Spectacular rustgill mushroom</name>
    <name type="synonym">Gymnopilus spectabilis subsp. junonius</name>
    <dbReference type="NCBI Taxonomy" id="109634"/>
    <lineage>
        <taxon>Eukaryota</taxon>
        <taxon>Fungi</taxon>
        <taxon>Dikarya</taxon>
        <taxon>Basidiomycota</taxon>
        <taxon>Agaricomycotina</taxon>
        <taxon>Agaricomycetes</taxon>
        <taxon>Agaricomycetidae</taxon>
        <taxon>Agaricales</taxon>
        <taxon>Agaricineae</taxon>
        <taxon>Hymenogastraceae</taxon>
        <taxon>Gymnopilus</taxon>
    </lineage>
</organism>
<proteinExistence type="predicted"/>
<keyword evidence="1" id="KW-0732">Signal</keyword>
<gene>
    <name evidence="2" type="ORF">CPB84DRAFT_1749595</name>
</gene>
<feature type="chain" id="PRO_5040448490" evidence="1">
    <location>
        <begin position="21"/>
        <end position="142"/>
    </location>
</feature>
<name>A0A9P5TJD2_GYMJU</name>
<keyword evidence="3" id="KW-1185">Reference proteome</keyword>
<comment type="caution">
    <text evidence="2">The sequence shown here is derived from an EMBL/GenBank/DDBJ whole genome shotgun (WGS) entry which is preliminary data.</text>
</comment>
<accession>A0A9P5TJD2</accession>